<protein>
    <submittedName>
        <fullName evidence="1">Uncharacterized protein</fullName>
    </submittedName>
</protein>
<evidence type="ECO:0000313" key="2">
    <source>
        <dbReference type="Proteomes" id="UP000054359"/>
    </source>
</evidence>
<proteinExistence type="predicted"/>
<dbReference type="AlphaFoldDB" id="A0A087UCG6"/>
<dbReference type="OrthoDB" id="676979at2759"/>
<feature type="non-terminal residue" evidence="1">
    <location>
        <position position="83"/>
    </location>
</feature>
<dbReference type="Proteomes" id="UP000054359">
    <property type="component" value="Unassembled WGS sequence"/>
</dbReference>
<sequence length="83" mass="9969">MPNLKRVNLELNEFSAIDESIWRPIWCHLETLNIDYNPMICDSKIRWMYHEAESLDKKLIGTCYKPFKLMDRDLHSLTVNELQ</sequence>
<reference evidence="1 2" key="1">
    <citation type="submission" date="2013-11" db="EMBL/GenBank/DDBJ databases">
        <title>Genome sequencing of Stegodyphus mimosarum.</title>
        <authorList>
            <person name="Bechsgaard J."/>
        </authorList>
    </citation>
    <scope>NUCLEOTIDE SEQUENCE [LARGE SCALE GENOMIC DNA]</scope>
</reference>
<dbReference type="Gene3D" id="3.80.10.10">
    <property type="entry name" value="Ribonuclease Inhibitor"/>
    <property type="match status" value="1"/>
</dbReference>
<gene>
    <name evidence="1" type="ORF">X975_08364</name>
</gene>
<name>A0A087UCG6_STEMI</name>
<accession>A0A087UCG6</accession>
<dbReference type="EMBL" id="KK119202">
    <property type="protein sequence ID" value="KFM75055.1"/>
    <property type="molecule type" value="Genomic_DNA"/>
</dbReference>
<dbReference type="SUPFAM" id="SSF52058">
    <property type="entry name" value="L domain-like"/>
    <property type="match status" value="1"/>
</dbReference>
<dbReference type="InterPro" id="IPR032675">
    <property type="entry name" value="LRR_dom_sf"/>
</dbReference>
<organism evidence="1 2">
    <name type="scientific">Stegodyphus mimosarum</name>
    <name type="common">African social velvet spider</name>
    <dbReference type="NCBI Taxonomy" id="407821"/>
    <lineage>
        <taxon>Eukaryota</taxon>
        <taxon>Metazoa</taxon>
        <taxon>Ecdysozoa</taxon>
        <taxon>Arthropoda</taxon>
        <taxon>Chelicerata</taxon>
        <taxon>Arachnida</taxon>
        <taxon>Araneae</taxon>
        <taxon>Araneomorphae</taxon>
        <taxon>Entelegynae</taxon>
        <taxon>Eresoidea</taxon>
        <taxon>Eresidae</taxon>
        <taxon>Stegodyphus</taxon>
    </lineage>
</organism>
<evidence type="ECO:0000313" key="1">
    <source>
        <dbReference type="EMBL" id="KFM75055.1"/>
    </source>
</evidence>
<keyword evidence="2" id="KW-1185">Reference proteome</keyword>